<evidence type="ECO:0000313" key="2">
    <source>
        <dbReference type="EMBL" id="KXJ94889.1"/>
    </source>
</evidence>
<gene>
    <name evidence="2" type="ORF">Micbo1qcDRAFT_160196</name>
</gene>
<evidence type="ECO:0008006" key="4">
    <source>
        <dbReference type="Google" id="ProtNLM"/>
    </source>
</evidence>
<organism evidence="2 3">
    <name type="scientific">Microdochium bolleyi</name>
    <dbReference type="NCBI Taxonomy" id="196109"/>
    <lineage>
        <taxon>Eukaryota</taxon>
        <taxon>Fungi</taxon>
        <taxon>Dikarya</taxon>
        <taxon>Ascomycota</taxon>
        <taxon>Pezizomycotina</taxon>
        <taxon>Sordariomycetes</taxon>
        <taxon>Xylariomycetidae</taxon>
        <taxon>Xylariales</taxon>
        <taxon>Microdochiaceae</taxon>
        <taxon>Microdochium</taxon>
    </lineage>
</organism>
<dbReference type="PANTHER" id="PTHR37542">
    <property type="entry name" value="HELO DOMAIN-CONTAINING PROTEIN-RELATED"/>
    <property type="match status" value="1"/>
</dbReference>
<feature type="region of interest" description="Disordered" evidence="1">
    <location>
        <begin position="732"/>
        <end position="823"/>
    </location>
</feature>
<dbReference type="InParanoid" id="A0A136JCJ9"/>
<dbReference type="Proteomes" id="UP000070501">
    <property type="component" value="Unassembled WGS sequence"/>
</dbReference>
<feature type="region of interest" description="Disordered" evidence="1">
    <location>
        <begin position="643"/>
        <end position="682"/>
    </location>
</feature>
<evidence type="ECO:0000313" key="3">
    <source>
        <dbReference type="Proteomes" id="UP000070501"/>
    </source>
</evidence>
<sequence>MATIKDILAEAEPLWAASKRPNTSVRASEKSIADRKSALVVWDKGRFEDLIRDLTASIDTLCDLSRTRSAGGLESAAAKGLKKTEPSIEDLRGFGSTRIRAPKVIDPATFRALAPMQQSSAADSTAQLASQEIAVMGRQAYSDLTSRSVNQPWLPLLVDYARFDPVYSKTGVMPALSRFEKLSNGLQSESQRAPGAWIGLPHLLGYHEDMENSRLALVYQFPSAFQPVVFDQVTQGPVSNTTTLAELLARPDFEPRLEAKFKLAHNLANTVFDMHARGIVHGNLQATAISFCNVGREPGISDGEVDIRRPLITSFDLFPESSPKRPKSPAMSLYRHALDPRVTAQSPLALNEDNKTLDLYSLAMILVSIGLWTRLENLTPSRDSQGITESVLKQLAIRCGTPYMKAAKVCWNAVEQELARPGKADDILDHVQIRTSRYLEACCILDGVSGLDDRFGDESARLSPTLNLQTDEPTLAPAATSSKAAEAAGYDTKTPISAHTPPADFASFKKLQETASDNVIPVKQDIATETIRAGESPVKKEKSPKLRLYPQVTLPSEKVETWNTVIMPQINMALKSFYRKHPESVEISLESIGESPQKTTPTVLVVCTSVGKVRAILTKKLEPFFDGTGFSLKVCRGSMLRSRKGPTRSMAYGQGGELAGQGTEPKEQDHGASAANADYQKRPHNGASIGAWIGDKHLPPVSFGGLIMVDDRPFGMTVHHMLDDPEAAHLSGTAAEAGADSVRASAPPHTAGSHELPPYAQDEDWSTDSGGDDYSCEFSDDESDYSATELTSDDEDEDDEDEYEQFDEPGDIPGVEPGCGDGYVVTQPALDDVDENFYPEEETMDEDHLATCSLGEIFATSGIRRRRDENYLVHEIDWALFEFHDDRQPAENFVPRAKVEAAKPSPDEESLHPSTVVPFSSLPGLEVQCMARTSGLQTGHIMPALTSVKIFGRQSASQTYQVSGSSPVNLSSPRNRDPPLGIPGDSGAWIIERNNGRVCGHVLAWSQRKQVAYICPMDILLKDIADTLEARDVRLPTPGELQSKGIEVEAPVSTQLGGQQGPFEQSRCEEGAVAELEAHDNDKFRYTTVSGVEQQHDDHDMSQGDTGYGGNDNNNSTVGALGIELDRMHLHSTGAR</sequence>
<dbReference type="EMBL" id="KQ964247">
    <property type="protein sequence ID" value="KXJ94889.1"/>
    <property type="molecule type" value="Genomic_DNA"/>
</dbReference>
<feature type="region of interest" description="Disordered" evidence="1">
    <location>
        <begin position="962"/>
        <end position="981"/>
    </location>
</feature>
<dbReference type="PANTHER" id="PTHR37542:SF2">
    <property type="entry name" value="PROTEIN KINASE DOMAIN-CONTAINING PROTEIN"/>
    <property type="match status" value="1"/>
</dbReference>
<protein>
    <recommendedName>
        <fullName evidence="4">Protein kinase domain-containing protein</fullName>
    </recommendedName>
</protein>
<accession>A0A136JCJ9</accession>
<evidence type="ECO:0000256" key="1">
    <source>
        <dbReference type="SAM" id="MobiDB-lite"/>
    </source>
</evidence>
<feature type="compositionally biased region" description="Polar residues" evidence="1">
    <location>
        <begin position="962"/>
        <end position="973"/>
    </location>
</feature>
<proteinExistence type="predicted"/>
<feature type="compositionally biased region" description="Acidic residues" evidence="1">
    <location>
        <begin position="791"/>
        <end position="810"/>
    </location>
</feature>
<reference evidence="3" key="1">
    <citation type="submission" date="2016-02" db="EMBL/GenBank/DDBJ databases">
        <title>Draft genome sequence of Microdochium bolleyi, a fungal endophyte of beachgrass.</title>
        <authorList>
            <consortium name="DOE Joint Genome Institute"/>
            <person name="David A.S."/>
            <person name="May G."/>
            <person name="Haridas S."/>
            <person name="Lim J."/>
            <person name="Wang M."/>
            <person name="Labutti K."/>
            <person name="Lipzen A."/>
            <person name="Barry K."/>
            <person name="Grigoriev I.V."/>
        </authorList>
    </citation>
    <scope>NUCLEOTIDE SEQUENCE [LARGE SCALE GENOMIC DNA]</scope>
    <source>
        <strain evidence="3">J235TASD1</strain>
    </source>
</reference>
<feature type="region of interest" description="Disordered" evidence="1">
    <location>
        <begin position="1092"/>
        <end position="1114"/>
    </location>
</feature>
<dbReference type="STRING" id="196109.A0A136JCJ9"/>
<name>A0A136JCJ9_9PEZI</name>
<dbReference type="AlphaFoldDB" id="A0A136JCJ9"/>
<feature type="compositionally biased region" description="Acidic residues" evidence="1">
    <location>
        <begin position="761"/>
        <end position="784"/>
    </location>
</feature>
<dbReference type="OrthoDB" id="5418235at2759"/>
<keyword evidence="3" id="KW-1185">Reference proteome</keyword>